<sequence length="862" mass="99264">MYPLSFNPHAFGFDKDINPFQIYDTDFSYEQLSRAEEHRDTGELDLLDEASITEDPHSDNAHSTFFPTDNPTIVARMEETINFMKERGLDVPLFLLYFSWGDRACIQSSIIRSARTALMTSPLLPKILRTWWKPPRPVGSTKPRPQAARVAMEDFAFECVTKTTEKELQDISQSTHCSSDELSDVGLTSFTLEEWRLRLSSPGMSGTPRLWALLRTLSRTELQVERETQRQPDFMIISIIMQVMYSRSQHHNLWQKMISTYLRSQNISAKSLDFLHTLGLTMSHKWTVRAIQTIAENTLDGIRIRLKNGEEFVISHDNLNLAFKVFNQRMNNQSHFDSGTSATIYFQPDAPPTTRLCNRTFQEHRRSSAQQGPLTIKDIWDLERAGAPSRRLRDVYRILMYLFDSPSFNLLTYDGRKHPLLAKPPPVHQLPTGPQYRTEKHVLGTVHIEEASYEGNEKVIMHFLNVLGLIGSTEEKQKLALGQLLVWTGDQLTAERIRGLIASHAWDDNAFERLDFLIPSFGWLHNSMTFAASLHKQYLGTTAGRGLRHAFTVLNRKGLDSVKTRGPFHQQLDEAICHVTEARFQDCWRVVTGADDLAALQEKTPEELYKFAMEILDKLASVDVLEDWDSQDDEEKDEIFRESVLWNRDALRYIDLQAAIKEGDVGVMEDTLPYLLFRYSGGSNSRYAIEILELLHCLQREWPPELKDYVRRRAWLVNLSGHPGKWHPVDQAQEHNIKDQKVTYSMQGPNASWEGLDKIGPAVATLGTVRKHLEKQIRTLRRGVAHTAPSKNADVQRLKNTYKSSKVNERQNGRMGLTESDWVVDVVSEGAIHLFRRQTMSKWWAKRNRRRKTTELWDTDLL</sequence>
<comment type="caution">
    <text evidence="2">The sequence shown here is derived from an EMBL/GenBank/DDBJ whole genome shotgun (WGS) entry which is preliminary data.</text>
</comment>
<evidence type="ECO:0000259" key="1">
    <source>
        <dbReference type="Pfam" id="PF20231"/>
    </source>
</evidence>
<accession>A0A5M3M9T4</accession>
<dbReference type="Pfam" id="PF20231">
    <property type="entry name" value="DUF6589"/>
    <property type="match status" value="1"/>
</dbReference>
<reference evidence="3" key="1">
    <citation type="journal article" date="2012" name="Science">
        <title>The Paleozoic origin of enzymatic lignin decomposition reconstructed from 31 fungal genomes.</title>
        <authorList>
            <person name="Floudas D."/>
            <person name="Binder M."/>
            <person name="Riley R."/>
            <person name="Barry K."/>
            <person name="Blanchette R.A."/>
            <person name="Henrissat B."/>
            <person name="Martinez A.T."/>
            <person name="Otillar R."/>
            <person name="Spatafora J.W."/>
            <person name="Yadav J.S."/>
            <person name="Aerts A."/>
            <person name="Benoit I."/>
            <person name="Boyd A."/>
            <person name="Carlson A."/>
            <person name="Copeland A."/>
            <person name="Coutinho P.M."/>
            <person name="de Vries R.P."/>
            <person name="Ferreira P."/>
            <person name="Findley K."/>
            <person name="Foster B."/>
            <person name="Gaskell J."/>
            <person name="Glotzer D."/>
            <person name="Gorecki P."/>
            <person name="Heitman J."/>
            <person name="Hesse C."/>
            <person name="Hori C."/>
            <person name="Igarashi K."/>
            <person name="Jurgens J.A."/>
            <person name="Kallen N."/>
            <person name="Kersten P."/>
            <person name="Kohler A."/>
            <person name="Kuees U."/>
            <person name="Kumar T.K.A."/>
            <person name="Kuo A."/>
            <person name="LaButti K."/>
            <person name="Larrondo L.F."/>
            <person name="Lindquist E."/>
            <person name="Ling A."/>
            <person name="Lombard V."/>
            <person name="Lucas S."/>
            <person name="Lundell T."/>
            <person name="Martin R."/>
            <person name="McLaughlin D.J."/>
            <person name="Morgenstern I."/>
            <person name="Morin E."/>
            <person name="Murat C."/>
            <person name="Nagy L.G."/>
            <person name="Nolan M."/>
            <person name="Ohm R.A."/>
            <person name="Patyshakuliyeva A."/>
            <person name="Rokas A."/>
            <person name="Ruiz-Duenas F.J."/>
            <person name="Sabat G."/>
            <person name="Salamov A."/>
            <person name="Samejima M."/>
            <person name="Schmutz J."/>
            <person name="Slot J.C."/>
            <person name="St John F."/>
            <person name="Stenlid J."/>
            <person name="Sun H."/>
            <person name="Sun S."/>
            <person name="Syed K."/>
            <person name="Tsang A."/>
            <person name="Wiebenga A."/>
            <person name="Young D."/>
            <person name="Pisabarro A."/>
            <person name="Eastwood D.C."/>
            <person name="Martin F."/>
            <person name="Cullen D."/>
            <person name="Grigoriev I.V."/>
            <person name="Hibbett D.S."/>
        </authorList>
    </citation>
    <scope>NUCLEOTIDE SEQUENCE [LARGE SCALE GENOMIC DNA]</scope>
    <source>
        <strain evidence="3">RWD-64-598 SS2</strain>
    </source>
</reference>
<dbReference type="OrthoDB" id="3251235at2759"/>
<keyword evidence="3" id="KW-1185">Reference proteome</keyword>
<dbReference type="InterPro" id="IPR046496">
    <property type="entry name" value="DUF6589"/>
</dbReference>
<dbReference type="KEGG" id="cput:CONPUDRAFT_76987"/>
<name>A0A5M3M9T4_CONPW</name>
<evidence type="ECO:0000313" key="2">
    <source>
        <dbReference type="EMBL" id="EIW75949.1"/>
    </source>
</evidence>
<dbReference type="GeneID" id="19209547"/>
<organism evidence="2 3">
    <name type="scientific">Coniophora puteana (strain RWD-64-598)</name>
    <name type="common">Brown rot fungus</name>
    <dbReference type="NCBI Taxonomy" id="741705"/>
    <lineage>
        <taxon>Eukaryota</taxon>
        <taxon>Fungi</taxon>
        <taxon>Dikarya</taxon>
        <taxon>Basidiomycota</taxon>
        <taxon>Agaricomycotina</taxon>
        <taxon>Agaricomycetes</taxon>
        <taxon>Agaricomycetidae</taxon>
        <taxon>Boletales</taxon>
        <taxon>Coniophorineae</taxon>
        <taxon>Coniophoraceae</taxon>
        <taxon>Coniophora</taxon>
    </lineage>
</organism>
<dbReference type="AlphaFoldDB" id="A0A5M3M9T4"/>
<proteinExistence type="predicted"/>
<evidence type="ECO:0000313" key="3">
    <source>
        <dbReference type="Proteomes" id="UP000053558"/>
    </source>
</evidence>
<gene>
    <name evidence="2" type="ORF">CONPUDRAFT_76987</name>
</gene>
<protein>
    <recommendedName>
        <fullName evidence="1">DUF6589 domain-containing protein</fullName>
    </recommendedName>
</protein>
<feature type="domain" description="DUF6589" evidence="1">
    <location>
        <begin position="373"/>
        <end position="786"/>
    </location>
</feature>
<dbReference type="RefSeq" id="XP_007773942.1">
    <property type="nucleotide sequence ID" value="XM_007775752.1"/>
</dbReference>
<dbReference type="Proteomes" id="UP000053558">
    <property type="component" value="Unassembled WGS sequence"/>
</dbReference>
<dbReference type="OMA" id="AGPQSHN"/>
<dbReference type="EMBL" id="JH711587">
    <property type="protein sequence ID" value="EIW75949.1"/>
    <property type="molecule type" value="Genomic_DNA"/>
</dbReference>